<name>A0A4P9VID2_9GAMM</name>
<gene>
    <name evidence="10" type="ORF">B9G39_05655</name>
</gene>
<dbReference type="GO" id="GO:0005886">
    <property type="term" value="C:plasma membrane"/>
    <property type="evidence" value="ECO:0007669"/>
    <property type="project" value="UniProtKB-SubCell"/>
</dbReference>
<evidence type="ECO:0000313" key="11">
    <source>
        <dbReference type="Proteomes" id="UP000257039"/>
    </source>
</evidence>
<dbReference type="Pfam" id="PF09976">
    <property type="entry name" value="TPR_21"/>
    <property type="match status" value="1"/>
</dbReference>
<dbReference type="AlphaFoldDB" id="A0A4P9VID2"/>
<dbReference type="PIRSF" id="PIRSF006170">
    <property type="entry name" value="YfgM"/>
    <property type="match status" value="1"/>
</dbReference>
<dbReference type="EMBL" id="NDXW01000001">
    <property type="protein sequence ID" value="RDH42978.1"/>
    <property type="molecule type" value="Genomic_DNA"/>
</dbReference>
<dbReference type="GO" id="GO:0044877">
    <property type="term" value="F:protein-containing complex binding"/>
    <property type="evidence" value="ECO:0007669"/>
    <property type="project" value="InterPro"/>
</dbReference>
<reference evidence="10 11" key="1">
    <citation type="submission" date="2017-04" db="EMBL/GenBank/DDBJ databases">
        <title>Draft genome sequence of Zooshikella ganghwensis VG4 isolated from Red Sea sediments.</title>
        <authorList>
            <person name="Rehman Z."/>
            <person name="Alam I."/>
            <person name="Kamau A."/>
            <person name="Bajic V."/>
            <person name="Leiknes T."/>
        </authorList>
    </citation>
    <scope>NUCLEOTIDE SEQUENCE [LARGE SCALE GENOMIC DNA]</scope>
    <source>
        <strain evidence="10 11">VG4</strain>
    </source>
</reference>
<dbReference type="PANTHER" id="PTHR38035">
    <property type="entry name" value="UPF0070 PROTEIN YFGM"/>
    <property type="match status" value="1"/>
</dbReference>
<accession>A0A4P9VID2</accession>
<evidence type="ECO:0000259" key="9">
    <source>
        <dbReference type="Pfam" id="PF09976"/>
    </source>
</evidence>
<keyword evidence="3" id="KW-1003">Cell membrane</keyword>
<keyword evidence="4 8" id="KW-0812">Transmembrane</keyword>
<comment type="caution">
    <text evidence="10">The sequence shown here is derived from an EMBL/GenBank/DDBJ whole genome shotgun (WGS) entry which is preliminary data.</text>
</comment>
<evidence type="ECO:0000256" key="3">
    <source>
        <dbReference type="ARBA" id="ARBA00022475"/>
    </source>
</evidence>
<evidence type="ECO:0000256" key="4">
    <source>
        <dbReference type="ARBA" id="ARBA00022692"/>
    </source>
</evidence>
<dbReference type="InterPro" id="IPR026039">
    <property type="entry name" value="YfgM"/>
</dbReference>
<dbReference type="PANTHER" id="PTHR38035:SF1">
    <property type="entry name" value="ANCILLARY SECYEG TRANSLOCON SUBUNIT"/>
    <property type="match status" value="1"/>
</dbReference>
<keyword evidence="7" id="KW-0143">Chaperone</keyword>
<sequence length="224" mass="24732">MDSYRTEEEQIEVIKQWWKENGSAIVVGLAIALAGVFGYKAWNNYQDAQAAEASALFQDVINVVNKGQFGTLSENDLSTFNHLVGKLKADYSGSTYAQFAALLRAQQGVKDDDLEKAQQELQWVLDQKPEENIALLAKLRLARVVFAQNAENAQQALDLINNVDAKAYLMSYEHAKGDFYVALNKLSEAREAYTKAIAAGEKAEQVDPTIQVKLDNIAVAKEGA</sequence>
<evidence type="ECO:0000256" key="6">
    <source>
        <dbReference type="ARBA" id="ARBA00023136"/>
    </source>
</evidence>
<comment type="subcellular location">
    <subcellularLocation>
        <location evidence="2">Cell membrane</location>
    </subcellularLocation>
    <subcellularLocation>
        <location evidence="1">Membrane</location>
        <topology evidence="1">Single-pass membrane protein</topology>
    </subcellularLocation>
</comment>
<organism evidence="10 11">
    <name type="scientific">Zooshikella ganghwensis</name>
    <dbReference type="NCBI Taxonomy" id="202772"/>
    <lineage>
        <taxon>Bacteria</taxon>
        <taxon>Pseudomonadati</taxon>
        <taxon>Pseudomonadota</taxon>
        <taxon>Gammaproteobacteria</taxon>
        <taxon>Oceanospirillales</taxon>
        <taxon>Zooshikellaceae</taxon>
        <taxon>Zooshikella</taxon>
    </lineage>
</organism>
<evidence type="ECO:0000256" key="7">
    <source>
        <dbReference type="ARBA" id="ARBA00023186"/>
    </source>
</evidence>
<feature type="domain" description="Ancillary SecYEG translocon subunit/Cell division coordinator CpoB TPR" evidence="9">
    <location>
        <begin position="15"/>
        <end position="218"/>
    </location>
</feature>
<keyword evidence="6 8" id="KW-0472">Membrane</keyword>
<evidence type="ECO:0000256" key="1">
    <source>
        <dbReference type="ARBA" id="ARBA00004167"/>
    </source>
</evidence>
<keyword evidence="5 8" id="KW-1133">Transmembrane helix</keyword>
<dbReference type="InterPro" id="IPR018704">
    <property type="entry name" value="SecYEG/CpoB_TPR"/>
</dbReference>
<protein>
    <recommendedName>
        <fullName evidence="9">Ancillary SecYEG translocon subunit/Cell division coordinator CpoB TPR domain-containing protein</fullName>
    </recommendedName>
</protein>
<proteinExistence type="predicted"/>
<dbReference type="RefSeq" id="WP_027708621.1">
    <property type="nucleotide sequence ID" value="NZ_JAEVHG010000002.1"/>
</dbReference>
<evidence type="ECO:0000256" key="8">
    <source>
        <dbReference type="SAM" id="Phobius"/>
    </source>
</evidence>
<keyword evidence="11" id="KW-1185">Reference proteome</keyword>
<evidence type="ECO:0000256" key="5">
    <source>
        <dbReference type="ARBA" id="ARBA00022989"/>
    </source>
</evidence>
<feature type="transmembrane region" description="Helical" evidence="8">
    <location>
        <begin position="21"/>
        <end position="42"/>
    </location>
</feature>
<evidence type="ECO:0000313" key="10">
    <source>
        <dbReference type="EMBL" id="RDH42978.1"/>
    </source>
</evidence>
<evidence type="ECO:0000256" key="2">
    <source>
        <dbReference type="ARBA" id="ARBA00004236"/>
    </source>
</evidence>
<dbReference type="Proteomes" id="UP000257039">
    <property type="component" value="Unassembled WGS sequence"/>
</dbReference>